<keyword evidence="1" id="KW-0812">Transmembrane</keyword>
<protein>
    <recommendedName>
        <fullName evidence="2">TIR domain-containing protein</fullName>
    </recommendedName>
</protein>
<evidence type="ECO:0000256" key="1">
    <source>
        <dbReference type="SAM" id="Phobius"/>
    </source>
</evidence>
<dbReference type="Proteomes" id="UP001634394">
    <property type="component" value="Unassembled WGS sequence"/>
</dbReference>
<dbReference type="PANTHER" id="PTHR16253">
    <property type="entry name" value="TETRATRICOPEPTIDE REPEAT PROTEIN 22"/>
    <property type="match status" value="1"/>
</dbReference>
<organism evidence="3 4">
    <name type="scientific">Sinanodonta woodiana</name>
    <name type="common">Chinese pond mussel</name>
    <name type="synonym">Anodonta woodiana</name>
    <dbReference type="NCBI Taxonomy" id="1069815"/>
    <lineage>
        <taxon>Eukaryota</taxon>
        <taxon>Metazoa</taxon>
        <taxon>Spiralia</taxon>
        <taxon>Lophotrochozoa</taxon>
        <taxon>Mollusca</taxon>
        <taxon>Bivalvia</taxon>
        <taxon>Autobranchia</taxon>
        <taxon>Heteroconchia</taxon>
        <taxon>Palaeoheterodonta</taxon>
        <taxon>Unionida</taxon>
        <taxon>Unionoidea</taxon>
        <taxon>Unionidae</taxon>
        <taxon>Unioninae</taxon>
        <taxon>Sinanodonta</taxon>
    </lineage>
</organism>
<dbReference type="SMART" id="SM00255">
    <property type="entry name" value="TIR"/>
    <property type="match status" value="1"/>
</dbReference>
<dbReference type="PANTHER" id="PTHR16253:SF0">
    <property type="entry name" value="TETRATRICOPEPTIDE REPEAT PROTEIN 22"/>
    <property type="match status" value="1"/>
</dbReference>
<evidence type="ECO:0000259" key="2">
    <source>
        <dbReference type="PROSITE" id="PS50104"/>
    </source>
</evidence>
<feature type="transmembrane region" description="Helical" evidence="1">
    <location>
        <begin position="270"/>
        <end position="290"/>
    </location>
</feature>
<dbReference type="InterPro" id="IPR000157">
    <property type="entry name" value="TIR_dom"/>
</dbReference>
<dbReference type="InterPro" id="IPR035897">
    <property type="entry name" value="Toll_tir_struct_dom_sf"/>
</dbReference>
<dbReference type="SUPFAM" id="SSF52200">
    <property type="entry name" value="Toll/Interleukin receptor TIR domain"/>
    <property type="match status" value="1"/>
</dbReference>
<evidence type="ECO:0000313" key="4">
    <source>
        <dbReference type="Proteomes" id="UP001634394"/>
    </source>
</evidence>
<feature type="domain" description="TIR" evidence="2">
    <location>
        <begin position="30"/>
        <end position="166"/>
    </location>
</feature>
<dbReference type="Gene3D" id="3.40.50.10140">
    <property type="entry name" value="Toll/interleukin-1 receptor homology (TIR) domain"/>
    <property type="match status" value="1"/>
</dbReference>
<dbReference type="Pfam" id="PF13676">
    <property type="entry name" value="TIR_2"/>
    <property type="match status" value="1"/>
</dbReference>
<comment type="caution">
    <text evidence="3">The sequence shown here is derived from an EMBL/GenBank/DDBJ whole genome shotgun (WGS) entry which is preliminary data.</text>
</comment>
<evidence type="ECO:0000313" key="3">
    <source>
        <dbReference type="EMBL" id="KAL3842185.1"/>
    </source>
</evidence>
<keyword evidence="4" id="KW-1185">Reference proteome</keyword>
<reference evidence="3 4" key="1">
    <citation type="submission" date="2024-11" db="EMBL/GenBank/DDBJ databases">
        <title>Chromosome-level genome assembly of the freshwater bivalve Anodonta woodiana.</title>
        <authorList>
            <person name="Chen X."/>
        </authorList>
    </citation>
    <scope>NUCLEOTIDE SEQUENCE [LARGE SCALE GENOMIC DNA]</scope>
    <source>
        <strain evidence="3">MN2024</strain>
        <tissue evidence="3">Gills</tissue>
    </source>
</reference>
<sequence>MEVNVIIDELPRDIAVVHQTKEKMPLPPGKKYHIFFSYRDVERDKCWVKRLIDKLETEYGYTCCDHERDFLPGTHIMVNIKYGVKNSEKVVVVFSKEAMESHYVSLEAAIAYKLGLETRKNILIPVLLDDCVVPEEYLLMTYIDAREGVEEATWLPKLLKALESTVDKTFAVKHLCSVETSYSYLQGSLQKSSKYLPTELRPEATGIPDEIIQRIYDDVLESPRVLCRQKYWFFTKIWIVLGVLGSLALFITFVYPIIDCIESPPCPIRAELYVGVGFFIVFPVSCFFGYKKCFTKNPNSVHKNVIEHNKTLSKYGVMVTLVHAQFWKSASLIFYTCTFELCKEYVIQHLAKKEITSTIEHTHIPDSGQMVAPLDDLPILSGAVDHNPSRELSVRNVDVINQAMSEEIEDADDEPLISIKETRNMDYETKAINMLMSCTPEYFTLIHAKKLKNPEKDRHGRDVMCLCQYLEMVDKAFGKKVKTMQSLNRKISIEENDENNKNLKHISLN</sequence>
<dbReference type="AlphaFoldDB" id="A0ABD3U145"/>
<accession>A0ABD3U145</accession>
<dbReference type="PROSITE" id="PS50104">
    <property type="entry name" value="TIR"/>
    <property type="match status" value="1"/>
</dbReference>
<keyword evidence="1" id="KW-1133">Transmembrane helix</keyword>
<keyword evidence="1" id="KW-0472">Membrane</keyword>
<feature type="transmembrane region" description="Helical" evidence="1">
    <location>
        <begin position="231"/>
        <end position="258"/>
    </location>
</feature>
<proteinExistence type="predicted"/>
<name>A0ABD3U145_SINWO</name>
<gene>
    <name evidence="3" type="ORF">ACJMK2_020227</name>
</gene>
<dbReference type="InterPro" id="IPR042342">
    <property type="entry name" value="TTC22"/>
</dbReference>
<dbReference type="EMBL" id="JBJQND010000017">
    <property type="protein sequence ID" value="KAL3842185.1"/>
    <property type="molecule type" value="Genomic_DNA"/>
</dbReference>